<gene>
    <name evidence="1" type="ORF">BTN50_1715</name>
</gene>
<keyword evidence="2" id="KW-1185">Reference proteome</keyword>
<protein>
    <submittedName>
        <fullName evidence="1">Uncharacterized protein</fullName>
    </submittedName>
</protein>
<dbReference type="KEGG" id="elux:BTN50_1715"/>
<name>A0A291BAZ5_9GAMM</name>
<geneLocation type="plasmid" evidence="2">
    <name>pcc1</name>
</geneLocation>
<proteinExistence type="predicted"/>
<sequence>MINVNLFVDLLARKRTGKLIFECLDDAQNCITNIFAIYKCG</sequence>
<evidence type="ECO:0000313" key="1">
    <source>
        <dbReference type="EMBL" id="ATF10151.1"/>
    </source>
</evidence>
<evidence type="ECO:0000313" key="2">
    <source>
        <dbReference type="Proteomes" id="UP000218160"/>
    </source>
</evidence>
<organism evidence="1 2">
    <name type="scientific">Candidatus Enterovibrio altilux</name>
    <dbReference type="NCBI Taxonomy" id="1927128"/>
    <lineage>
        <taxon>Bacteria</taxon>
        <taxon>Pseudomonadati</taxon>
        <taxon>Pseudomonadota</taxon>
        <taxon>Gammaproteobacteria</taxon>
        <taxon>Vibrionales</taxon>
        <taxon>Vibrionaceae</taxon>
        <taxon>Enterovibrio</taxon>
    </lineage>
</organism>
<dbReference type="AlphaFoldDB" id="A0A291BAZ5"/>
<accession>A0A291BAZ5</accession>
<reference evidence="2" key="1">
    <citation type="submission" date="2017-04" db="EMBL/GenBank/DDBJ databases">
        <title>Genome evolution of the luminous symbionts of deep sea anglerfish.</title>
        <authorList>
            <person name="Hendry T.A."/>
        </authorList>
    </citation>
    <scope>NUCLEOTIDE SEQUENCE [LARGE SCALE GENOMIC DNA]</scope>
    <source>
        <plasmid evidence="2">pcc1</plasmid>
    </source>
</reference>
<keyword evidence="1" id="KW-0614">Plasmid</keyword>
<dbReference type="Proteomes" id="UP000218160">
    <property type="component" value="Plasmid pCC1"/>
</dbReference>
<dbReference type="EMBL" id="CP020661">
    <property type="protein sequence ID" value="ATF10151.1"/>
    <property type="molecule type" value="Genomic_DNA"/>
</dbReference>